<dbReference type="PANTHER" id="PTHR33164:SF94">
    <property type="entry name" value="TRANSCRIPTIONAL REGULATORY PROTEIN-RELATED"/>
    <property type="match status" value="1"/>
</dbReference>
<protein>
    <submittedName>
        <fullName evidence="5">MarR family transcriptional regulator</fullName>
    </submittedName>
</protein>
<comment type="caution">
    <text evidence="5">The sequence shown here is derived from an EMBL/GenBank/DDBJ whole genome shotgun (WGS) entry which is preliminary data.</text>
</comment>
<dbReference type="PROSITE" id="PS50995">
    <property type="entry name" value="HTH_MARR_2"/>
    <property type="match status" value="1"/>
</dbReference>
<reference evidence="5 6" key="1">
    <citation type="submission" date="2021-02" db="EMBL/GenBank/DDBJ databases">
        <title>Actinophytocola xerophila sp. nov., isolated from soil of cotton cropping field.</title>
        <authorList>
            <person name="Huang R."/>
            <person name="Chen X."/>
            <person name="Ge X."/>
            <person name="Liu W."/>
        </authorList>
    </citation>
    <scope>NUCLEOTIDE SEQUENCE [LARGE SCALE GENOMIC DNA]</scope>
    <source>
        <strain evidence="5 6">S1-96</strain>
    </source>
</reference>
<dbReference type="Pfam" id="PF01047">
    <property type="entry name" value="MarR"/>
    <property type="match status" value="1"/>
</dbReference>
<dbReference type="InterPro" id="IPR000835">
    <property type="entry name" value="HTH_MarR-typ"/>
</dbReference>
<evidence type="ECO:0000256" key="3">
    <source>
        <dbReference type="ARBA" id="ARBA00023163"/>
    </source>
</evidence>
<evidence type="ECO:0000313" key="5">
    <source>
        <dbReference type="EMBL" id="MCT2583651.1"/>
    </source>
</evidence>
<dbReference type="PROSITE" id="PS01117">
    <property type="entry name" value="HTH_MARR_1"/>
    <property type="match status" value="1"/>
</dbReference>
<name>A0ABT2J798_9PSEU</name>
<keyword evidence="6" id="KW-1185">Reference proteome</keyword>
<evidence type="ECO:0000259" key="4">
    <source>
        <dbReference type="PROSITE" id="PS50995"/>
    </source>
</evidence>
<dbReference type="PRINTS" id="PR00598">
    <property type="entry name" value="HTHMARR"/>
</dbReference>
<keyword evidence="3" id="KW-0804">Transcription</keyword>
<dbReference type="InterPro" id="IPR023187">
    <property type="entry name" value="Tscrpt_reg_MarR-type_CS"/>
</dbReference>
<accession>A0ABT2J798</accession>
<evidence type="ECO:0000313" key="6">
    <source>
        <dbReference type="Proteomes" id="UP001156441"/>
    </source>
</evidence>
<proteinExistence type="predicted"/>
<dbReference type="Proteomes" id="UP001156441">
    <property type="component" value="Unassembled WGS sequence"/>
</dbReference>
<dbReference type="EMBL" id="JAFFZE010000009">
    <property type="protein sequence ID" value="MCT2583651.1"/>
    <property type="molecule type" value="Genomic_DNA"/>
</dbReference>
<gene>
    <name evidence="5" type="ORF">JT362_11035</name>
</gene>
<dbReference type="InterPro" id="IPR036388">
    <property type="entry name" value="WH-like_DNA-bd_sf"/>
</dbReference>
<dbReference type="InterPro" id="IPR039422">
    <property type="entry name" value="MarR/SlyA-like"/>
</dbReference>
<sequence>MCVTVEPDEQVDAVADAVLAASRLLVAVSARSIAAVDESISLAQFRLLVVLSNGHQKVTALAEALDVNPSSATRAVDRLVESGLVDRQQNPRSRRETQVSLTSAGRRLVSDVTRRRRAEIAEIVARMPAGHQRGLVRALRAFSEAGGEVSQDGPV</sequence>
<feature type="domain" description="HTH marR-type" evidence="4">
    <location>
        <begin position="11"/>
        <end position="144"/>
    </location>
</feature>
<evidence type="ECO:0000256" key="1">
    <source>
        <dbReference type="ARBA" id="ARBA00023015"/>
    </source>
</evidence>
<dbReference type="SMART" id="SM00347">
    <property type="entry name" value="HTH_MARR"/>
    <property type="match status" value="1"/>
</dbReference>
<keyword evidence="1" id="KW-0805">Transcription regulation</keyword>
<keyword evidence="2" id="KW-0238">DNA-binding</keyword>
<dbReference type="PANTHER" id="PTHR33164">
    <property type="entry name" value="TRANSCRIPTIONAL REGULATOR, MARR FAMILY"/>
    <property type="match status" value="1"/>
</dbReference>
<dbReference type="InterPro" id="IPR036390">
    <property type="entry name" value="WH_DNA-bd_sf"/>
</dbReference>
<evidence type="ECO:0000256" key="2">
    <source>
        <dbReference type="ARBA" id="ARBA00023125"/>
    </source>
</evidence>
<organism evidence="5 6">
    <name type="scientific">Actinophytocola gossypii</name>
    <dbReference type="NCBI Taxonomy" id="2812003"/>
    <lineage>
        <taxon>Bacteria</taxon>
        <taxon>Bacillati</taxon>
        <taxon>Actinomycetota</taxon>
        <taxon>Actinomycetes</taxon>
        <taxon>Pseudonocardiales</taxon>
        <taxon>Pseudonocardiaceae</taxon>
    </lineage>
</organism>
<dbReference type="Gene3D" id="1.10.10.10">
    <property type="entry name" value="Winged helix-like DNA-binding domain superfamily/Winged helix DNA-binding domain"/>
    <property type="match status" value="1"/>
</dbReference>
<dbReference type="SUPFAM" id="SSF46785">
    <property type="entry name" value="Winged helix' DNA-binding domain"/>
    <property type="match status" value="1"/>
</dbReference>